<dbReference type="InterPro" id="IPR058792">
    <property type="entry name" value="Beta-barrel_RND_2"/>
</dbReference>
<feature type="domain" description="Heavy metal binding" evidence="4">
    <location>
        <begin position="29"/>
        <end position="55"/>
    </location>
</feature>
<evidence type="ECO:0000259" key="5">
    <source>
        <dbReference type="Pfam" id="PF25869"/>
    </source>
</evidence>
<dbReference type="Pfam" id="PF25975">
    <property type="entry name" value="CzcB_C"/>
    <property type="match status" value="1"/>
</dbReference>
<feature type="domain" description="CusB-like beta-barrel" evidence="7">
    <location>
        <begin position="231"/>
        <end position="306"/>
    </location>
</feature>
<dbReference type="Gene3D" id="2.40.30.170">
    <property type="match status" value="1"/>
</dbReference>
<dbReference type="Gene3D" id="2.40.420.20">
    <property type="match status" value="1"/>
</dbReference>
<dbReference type="EMBL" id="CP066681">
    <property type="protein sequence ID" value="QQG35241.1"/>
    <property type="molecule type" value="Genomic_DNA"/>
</dbReference>
<feature type="domain" description="CzcB-like C-terminal circularly permuted SH3-like" evidence="8">
    <location>
        <begin position="334"/>
        <end position="372"/>
    </location>
</feature>
<dbReference type="InterPro" id="IPR058649">
    <property type="entry name" value="CzcB_C"/>
</dbReference>
<evidence type="ECO:0000259" key="8">
    <source>
        <dbReference type="Pfam" id="PF25975"/>
    </source>
</evidence>
<dbReference type="InterPro" id="IPR058790">
    <property type="entry name" value="BSH_CusB"/>
</dbReference>
<feature type="signal peptide" evidence="3">
    <location>
        <begin position="1"/>
        <end position="19"/>
    </location>
</feature>
<accession>A0A7T5UGR7</accession>
<comment type="similarity">
    <text evidence="1">Belongs to the membrane fusion protein (MFP) (TC 8.A.1) family.</text>
</comment>
<dbReference type="InterPro" id="IPR006143">
    <property type="entry name" value="RND_pump_MFP"/>
</dbReference>
<sequence>MRVFIFFLWLLAFAVPAMAEEKGEPKILYWYDPMVPGQKFDKPGKSPYMDMDLVPFYEVQADGHDAHENSIQIDSSYRQTFGVKTATVRMEEFGRSIRAFGTVTPETRREHIVAVRTGGWISDLKTNAVGDMVKKGDLLFTFYSPDLLSAQSDYLVGQKGGRIAGASRQRLRLYGMDEKSIAELEAKGVFLEQTPFYAPADGTVTTLNVRKGSYVDPEQLNTVLALQDFSQVWIEAYVPVKDVQFLSAGTPASITVDETGQAIKAVTEYVYPMTDAESRKAMVRLVVENPEGLLKTGSLVNVLFDAGSRPRLAVPAESILYGKGGGYVIEDLGDGYFRPVAVQTGITAQGMTEIVSGLKDGQSIVTSGQFMIDAESNLRGVMAGMDKGDNHAH</sequence>
<dbReference type="GO" id="GO:0016020">
    <property type="term" value="C:membrane"/>
    <property type="evidence" value="ECO:0007669"/>
    <property type="project" value="InterPro"/>
</dbReference>
<dbReference type="GO" id="GO:0030288">
    <property type="term" value="C:outer membrane-bounded periplasmic space"/>
    <property type="evidence" value="ECO:0007669"/>
    <property type="project" value="TreeGrafter"/>
</dbReference>
<evidence type="ECO:0000256" key="1">
    <source>
        <dbReference type="ARBA" id="ARBA00009477"/>
    </source>
</evidence>
<dbReference type="GO" id="GO:0022857">
    <property type="term" value="F:transmembrane transporter activity"/>
    <property type="evidence" value="ECO:0007669"/>
    <property type="project" value="InterPro"/>
</dbReference>
<dbReference type="GO" id="GO:0046914">
    <property type="term" value="F:transition metal ion binding"/>
    <property type="evidence" value="ECO:0007669"/>
    <property type="project" value="TreeGrafter"/>
</dbReference>
<dbReference type="Pfam" id="PF25869">
    <property type="entry name" value="3HB_CusB"/>
    <property type="match status" value="1"/>
</dbReference>
<dbReference type="SUPFAM" id="SSF111369">
    <property type="entry name" value="HlyD-like secretion proteins"/>
    <property type="match status" value="1"/>
</dbReference>
<proteinExistence type="inferred from homology"/>
<evidence type="ECO:0000259" key="4">
    <source>
        <dbReference type="Pfam" id="PF19335"/>
    </source>
</evidence>
<organism evidence="9 10">
    <name type="scientific">Micavibrio aeruginosavorus</name>
    <dbReference type="NCBI Taxonomy" id="349221"/>
    <lineage>
        <taxon>Bacteria</taxon>
        <taxon>Pseudomonadati</taxon>
        <taxon>Bdellovibrionota</taxon>
        <taxon>Bdellovibrionia</taxon>
        <taxon>Bdellovibrionales</taxon>
        <taxon>Pseudobdellovibrionaceae</taxon>
        <taxon>Micavibrio</taxon>
    </lineage>
</organism>
<evidence type="ECO:0000313" key="10">
    <source>
        <dbReference type="Proteomes" id="UP000595362"/>
    </source>
</evidence>
<dbReference type="InterPro" id="IPR045800">
    <property type="entry name" value="HMBD"/>
</dbReference>
<dbReference type="AlphaFoldDB" id="A0A7T5UGR7"/>
<dbReference type="PANTHER" id="PTHR30097:SF15">
    <property type="entry name" value="CATION EFFLUX SYSTEM PROTEIN CUSB"/>
    <property type="match status" value="1"/>
</dbReference>
<dbReference type="Gene3D" id="2.40.50.100">
    <property type="match status" value="1"/>
</dbReference>
<evidence type="ECO:0000313" key="9">
    <source>
        <dbReference type="EMBL" id="QQG35241.1"/>
    </source>
</evidence>
<reference evidence="9 10" key="1">
    <citation type="submission" date="2020-07" db="EMBL/GenBank/DDBJ databases">
        <title>Huge and variable diversity of episymbiotic CPR bacteria and DPANN archaea in groundwater ecosystems.</title>
        <authorList>
            <person name="He C.Y."/>
            <person name="Keren R."/>
            <person name="Whittaker M."/>
            <person name="Farag I.F."/>
            <person name="Doudna J."/>
            <person name="Cate J.H.D."/>
            <person name="Banfield J.F."/>
        </authorList>
    </citation>
    <scope>NUCLEOTIDE SEQUENCE [LARGE SCALE GENOMIC DNA]</scope>
    <source>
        <strain evidence="9">NC_groundwater_70_Ag_B-0.1um_54_66</strain>
    </source>
</reference>
<dbReference type="Pfam" id="PF19335">
    <property type="entry name" value="HMBD"/>
    <property type="match status" value="1"/>
</dbReference>
<protein>
    <submittedName>
        <fullName evidence="9">Efflux RND transporter periplasmic adaptor subunit</fullName>
    </submittedName>
</protein>
<feature type="chain" id="PRO_5032731730" evidence="3">
    <location>
        <begin position="20"/>
        <end position="393"/>
    </location>
</feature>
<name>A0A7T5UGR7_9BACT</name>
<dbReference type="PANTHER" id="PTHR30097">
    <property type="entry name" value="CATION EFFLUX SYSTEM PROTEIN CUSB"/>
    <property type="match status" value="1"/>
</dbReference>
<dbReference type="Proteomes" id="UP000595362">
    <property type="component" value="Chromosome"/>
</dbReference>
<dbReference type="GO" id="GO:0060003">
    <property type="term" value="P:copper ion export"/>
    <property type="evidence" value="ECO:0007669"/>
    <property type="project" value="TreeGrafter"/>
</dbReference>
<evidence type="ECO:0000256" key="3">
    <source>
        <dbReference type="SAM" id="SignalP"/>
    </source>
</evidence>
<dbReference type="Pfam" id="PF25919">
    <property type="entry name" value="BSH_CusB"/>
    <property type="match status" value="1"/>
</dbReference>
<dbReference type="Pfam" id="PF25954">
    <property type="entry name" value="Beta-barrel_RND_2"/>
    <property type="match status" value="1"/>
</dbReference>
<dbReference type="GO" id="GO:0015679">
    <property type="term" value="P:plasma membrane copper ion transport"/>
    <property type="evidence" value="ECO:0007669"/>
    <property type="project" value="TreeGrafter"/>
</dbReference>
<dbReference type="NCBIfam" id="TIGR01730">
    <property type="entry name" value="RND_mfp"/>
    <property type="match status" value="1"/>
</dbReference>
<dbReference type="InterPro" id="IPR051909">
    <property type="entry name" value="MFP_Cation_Efflux"/>
</dbReference>
<gene>
    <name evidence="9" type="ORF">HYS17_06645</name>
</gene>
<dbReference type="InterPro" id="IPR058791">
    <property type="entry name" value="3HB_CusB"/>
</dbReference>
<feature type="domain" description="CusB-like three alpha-helical bundle" evidence="5">
    <location>
        <begin position="146"/>
        <end position="188"/>
    </location>
</feature>
<dbReference type="Gene3D" id="6.10.140.730">
    <property type="match status" value="1"/>
</dbReference>
<keyword evidence="2" id="KW-0813">Transport</keyword>
<feature type="domain" description="CusB-like barrel-sandwich hybrid" evidence="6">
    <location>
        <begin position="112"/>
        <end position="219"/>
    </location>
</feature>
<evidence type="ECO:0000256" key="2">
    <source>
        <dbReference type="ARBA" id="ARBA00022448"/>
    </source>
</evidence>
<evidence type="ECO:0000259" key="7">
    <source>
        <dbReference type="Pfam" id="PF25954"/>
    </source>
</evidence>
<evidence type="ECO:0000259" key="6">
    <source>
        <dbReference type="Pfam" id="PF25919"/>
    </source>
</evidence>
<keyword evidence="3" id="KW-0732">Signal</keyword>